<evidence type="ECO:0000313" key="4">
    <source>
        <dbReference type="Proteomes" id="UP001220022"/>
    </source>
</evidence>
<dbReference type="Pfam" id="PF17258">
    <property type="entry name" value="DUF5324"/>
    <property type="match status" value="1"/>
</dbReference>
<reference evidence="3 4" key="1">
    <citation type="submission" date="2023-03" db="EMBL/GenBank/DDBJ databases">
        <title>Draft genome sequence of type strain Streptomyces ferralitis JCM 14344.</title>
        <authorList>
            <person name="Klaysubun C."/>
            <person name="Duangmal K."/>
        </authorList>
    </citation>
    <scope>NUCLEOTIDE SEQUENCE [LARGE SCALE GENOMIC DNA]</scope>
    <source>
        <strain evidence="3 4">JCM 14344</strain>
    </source>
</reference>
<dbReference type="EMBL" id="JARHTQ010000019">
    <property type="protein sequence ID" value="MDF2258948.1"/>
    <property type="molecule type" value="Genomic_DNA"/>
</dbReference>
<feature type="compositionally biased region" description="Basic and acidic residues" evidence="1">
    <location>
        <begin position="226"/>
        <end position="242"/>
    </location>
</feature>
<evidence type="ECO:0000313" key="3">
    <source>
        <dbReference type="EMBL" id="MDF2258948.1"/>
    </source>
</evidence>
<gene>
    <name evidence="3" type="ORF">P2L57_25525</name>
</gene>
<proteinExistence type="predicted"/>
<protein>
    <submittedName>
        <fullName evidence="3">DUF5324 family protein</fullName>
    </submittedName>
</protein>
<evidence type="ECO:0000256" key="1">
    <source>
        <dbReference type="SAM" id="MobiDB-lite"/>
    </source>
</evidence>
<dbReference type="InterPro" id="IPR035214">
    <property type="entry name" value="DUF5324"/>
</dbReference>
<sequence>MTRKESVRHAAAATKEGVLHAAEVVAPYAGTAKDTAVHYADEARRKLAPKVSSAANSAAIQARAQYGAHLQPRIAQAMDAVPPGVSATATEATKRARRTARQAADYAVPRVGQAAQAARAAAEPVREEAATRAAAAFAALRAGVSAADIEQLARRRDRRCRVGRFAKRAAVLGVLVGGSVAAVRWWRRQTSPDWLVEPPSATEVADTTEQRTTLHAVDGSGDALDPEVRAKQAEAEAAEREKKNRGHHG</sequence>
<keyword evidence="2" id="KW-0472">Membrane</keyword>
<keyword evidence="2" id="KW-0812">Transmembrane</keyword>
<keyword evidence="2" id="KW-1133">Transmembrane helix</keyword>
<comment type="caution">
    <text evidence="3">The sequence shown here is derived from an EMBL/GenBank/DDBJ whole genome shotgun (WGS) entry which is preliminary data.</text>
</comment>
<feature type="transmembrane region" description="Helical" evidence="2">
    <location>
        <begin position="165"/>
        <end position="186"/>
    </location>
</feature>
<feature type="region of interest" description="Disordered" evidence="1">
    <location>
        <begin position="214"/>
        <end position="249"/>
    </location>
</feature>
<accession>A0ABT5Z584</accession>
<name>A0ABT5Z584_9ACTN</name>
<dbReference type="RefSeq" id="WP_275818412.1">
    <property type="nucleotide sequence ID" value="NZ_BAAANM010000006.1"/>
</dbReference>
<evidence type="ECO:0000256" key="2">
    <source>
        <dbReference type="SAM" id="Phobius"/>
    </source>
</evidence>
<dbReference type="Proteomes" id="UP001220022">
    <property type="component" value="Unassembled WGS sequence"/>
</dbReference>
<organism evidence="3 4">
    <name type="scientific">Streptantibioticus ferralitis</name>
    <dbReference type="NCBI Taxonomy" id="236510"/>
    <lineage>
        <taxon>Bacteria</taxon>
        <taxon>Bacillati</taxon>
        <taxon>Actinomycetota</taxon>
        <taxon>Actinomycetes</taxon>
        <taxon>Kitasatosporales</taxon>
        <taxon>Streptomycetaceae</taxon>
        <taxon>Streptantibioticus</taxon>
    </lineage>
</organism>
<keyword evidence="4" id="KW-1185">Reference proteome</keyword>